<dbReference type="InterPro" id="IPR016137">
    <property type="entry name" value="RGS"/>
</dbReference>
<dbReference type="AlphaFoldDB" id="A0A1C7NEQ9"/>
<dbReference type="InterPro" id="IPR036305">
    <property type="entry name" value="RGS_sf"/>
</dbReference>
<dbReference type="InterPro" id="IPR058855">
    <property type="entry name" value="RGS1/SST2-like_Fungal-DR"/>
</dbReference>
<evidence type="ECO:0000313" key="6">
    <source>
        <dbReference type="Proteomes" id="UP000093000"/>
    </source>
</evidence>
<evidence type="ECO:0000256" key="2">
    <source>
        <dbReference type="SAM" id="MobiDB-lite"/>
    </source>
</evidence>
<feature type="compositionally biased region" description="Acidic residues" evidence="2">
    <location>
        <begin position="592"/>
        <end position="610"/>
    </location>
</feature>
<dbReference type="SMART" id="SM00049">
    <property type="entry name" value="DEP"/>
    <property type="match status" value="2"/>
</dbReference>
<feature type="region of interest" description="Disordered" evidence="2">
    <location>
        <begin position="583"/>
        <end position="641"/>
    </location>
</feature>
<dbReference type="InterPro" id="IPR036390">
    <property type="entry name" value="WH_DNA-bd_sf"/>
</dbReference>
<dbReference type="STRING" id="101091.A0A1C7NEQ9"/>
<gene>
    <name evidence="5" type="primary">flbA_0</name>
    <name evidence="5" type="ORF">A0J61_04407</name>
</gene>
<dbReference type="InterPro" id="IPR036388">
    <property type="entry name" value="WH-like_DNA-bd_sf"/>
</dbReference>
<comment type="caution">
    <text evidence="5">The sequence shown here is derived from an EMBL/GenBank/DDBJ whole genome shotgun (WGS) entry which is preliminary data.</text>
</comment>
<dbReference type="Gene3D" id="1.10.10.10">
    <property type="entry name" value="Winged helix-like DNA-binding domain superfamily/Winged helix DNA-binding domain"/>
    <property type="match status" value="2"/>
</dbReference>
<reference evidence="5 6" key="1">
    <citation type="submission" date="2016-03" db="EMBL/GenBank/DDBJ databases">
        <title>Choanephora cucurbitarum.</title>
        <authorList>
            <person name="Min B."/>
            <person name="Park H."/>
            <person name="Park J.-H."/>
            <person name="Shin H.-D."/>
            <person name="Choi I.-G."/>
        </authorList>
    </citation>
    <scope>NUCLEOTIDE SEQUENCE [LARGE SCALE GENOMIC DNA]</scope>
    <source>
        <strain evidence="5 6">KUS-F28377</strain>
    </source>
</reference>
<organism evidence="5 6">
    <name type="scientific">Choanephora cucurbitarum</name>
    <dbReference type="NCBI Taxonomy" id="101091"/>
    <lineage>
        <taxon>Eukaryota</taxon>
        <taxon>Fungi</taxon>
        <taxon>Fungi incertae sedis</taxon>
        <taxon>Mucoromycota</taxon>
        <taxon>Mucoromycotina</taxon>
        <taxon>Mucoromycetes</taxon>
        <taxon>Mucorales</taxon>
        <taxon>Mucorineae</taxon>
        <taxon>Choanephoraceae</taxon>
        <taxon>Choanephoroideae</taxon>
        <taxon>Choanephora</taxon>
    </lineage>
</organism>
<dbReference type="PROSITE" id="PS50132">
    <property type="entry name" value="RGS"/>
    <property type="match status" value="1"/>
</dbReference>
<dbReference type="InterPro" id="IPR044926">
    <property type="entry name" value="RGS_subdomain_2"/>
</dbReference>
<dbReference type="PANTHER" id="PTHR10845">
    <property type="entry name" value="REGULATOR OF G PROTEIN SIGNALING"/>
    <property type="match status" value="1"/>
</dbReference>
<dbReference type="GO" id="GO:0009968">
    <property type="term" value="P:negative regulation of signal transduction"/>
    <property type="evidence" value="ECO:0007669"/>
    <property type="project" value="UniProtKB-KW"/>
</dbReference>
<dbReference type="CDD" id="cd07440">
    <property type="entry name" value="RGS"/>
    <property type="match status" value="1"/>
</dbReference>
<dbReference type="Gene3D" id="1.10.167.10">
    <property type="entry name" value="Regulator of G-protein Signalling 4, domain 2"/>
    <property type="match status" value="1"/>
</dbReference>
<proteinExistence type="predicted"/>
<accession>A0A1C7NEQ9</accession>
<dbReference type="Pfam" id="PF25889">
    <property type="entry name" value="WHD_Fungal_DR"/>
    <property type="match status" value="1"/>
</dbReference>
<dbReference type="PROSITE" id="PS50186">
    <property type="entry name" value="DEP"/>
    <property type="match status" value="1"/>
</dbReference>
<feature type="region of interest" description="Disordered" evidence="2">
    <location>
        <begin position="312"/>
        <end position="348"/>
    </location>
</feature>
<feature type="compositionally biased region" description="Polar residues" evidence="2">
    <location>
        <begin position="324"/>
        <end position="334"/>
    </location>
</feature>
<dbReference type="Pfam" id="PF00610">
    <property type="entry name" value="DEP"/>
    <property type="match status" value="1"/>
</dbReference>
<dbReference type="Pfam" id="PF00615">
    <property type="entry name" value="RGS"/>
    <property type="match status" value="1"/>
</dbReference>
<dbReference type="SUPFAM" id="SSF48097">
    <property type="entry name" value="Regulator of G-protein signaling, RGS"/>
    <property type="match status" value="1"/>
</dbReference>
<evidence type="ECO:0000259" key="3">
    <source>
        <dbReference type="PROSITE" id="PS50132"/>
    </source>
</evidence>
<dbReference type="InterPro" id="IPR000591">
    <property type="entry name" value="DEP_dom"/>
</dbReference>
<dbReference type="EMBL" id="LUGH01000215">
    <property type="protein sequence ID" value="OBZ87538.1"/>
    <property type="molecule type" value="Genomic_DNA"/>
</dbReference>
<sequence length="641" mass="72894">MRMTSQGRPYTKDLYDMFAAVLLQINLTDHRIMFRYYPYTFTTDEAAKVMSNLTFIHVHRDPDPEDPSRQIATRTTTTFSMDSTTARYMLQQFLASRLIMSATDPTNWSMKDKGLWSPTVKGKYVLEEFTDTTQVSMSSNLIAALNAPYMTPGSNGRLITLERLSDNDDQITFSRPNMTMAFKAMMSSLPRDALFMEEIVGIEKRSLSNAYEHTIAGSHCVEWLCDRLTVNSREEAEMVAAQFVMFGWLSLVLDRSDRVLSGKDDVMSFKTNRNAIYYVTERGCLLIGWKPVSMQEDESIISDLSLNEPITPSDTILPRKREISSQSDKLNTASEYHRTAEQANSTAPLQMIRHDSAMQPAETPQPEDQKSRPSSASIAETAPLSDFALIHHSQWTKLMHILETPLIRMYFRDFLSSNYCAENISFWVDHNKLYKTGKSTLEKLADAYTIYELYFSPYAPADLNINHSQNQEIIRYVSTHFAVVQQIPTSTTPHFVVSSSSGQFASPTKSSLKANPRLLLMPPQVASEMSKKRTVVIRGITPEACLVKMLAMYSKVNDHVCRMMAEDSVPKFVKTQKYQDLISRQQKQQQQEESDSDDESIYFEDSDDEDKTMITLATALSAQRSSMEHTRQRDPMATAAI</sequence>
<dbReference type="SMART" id="SM00315">
    <property type="entry name" value="RGS"/>
    <property type="match status" value="1"/>
</dbReference>
<dbReference type="SUPFAM" id="SSF46785">
    <property type="entry name" value="Winged helix' DNA-binding domain"/>
    <property type="match status" value="1"/>
</dbReference>
<dbReference type="PANTHER" id="PTHR10845:SF192">
    <property type="entry name" value="DOUBLE HIT, ISOFORM B"/>
    <property type="match status" value="1"/>
</dbReference>
<evidence type="ECO:0000259" key="4">
    <source>
        <dbReference type="PROSITE" id="PS50186"/>
    </source>
</evidence>
<feature type="region of interest" description="Disordered" evidence="2">
    <location>
        <begin position="358"/>
        <end position="377"/>
    </location>
</feature>
<keyword evidence="6" id="KW-1185">Reference proteome</keyword>
<keyword evidence="1" id="KW-0734">Signal transduction inhibitor</keyword>
<dbReference type="Proteomes" id="UP000093000">
    <property type="component" value="Unassembled WGS sequence"/>
</dbReference>
<dbReference type="FunCoup" id="A0A1C7NEQ9">
    <property type="interactions" value="15"/>
</dbReference>
<dbReference type="GO" id="GO:0035556">
    <property type="term" value="P:intracellular signal transduction"/>
    <property type="evidence" value="ECO:0007669"/>
    <property type="project" value="InterPro"/>
</dbReference>
<evidence type="ECO:0000256" key="1">
    <source>
        <dbReference type="ARBA" id="ARBA00022700"/>
    </source>
</evidence>
<feature type="domain" description="RGS" evidence="3">
    <location>
        <begin position="397"/>
        <end position="582"/>
    </location>
</feature>
<evidence type="ECO:0000313" key="5">
    <source>
        <dbReference type="EMBL" id="OBZ87538.1"/>
    </source>
</evidence>
<protein>
    <submittedName>
        <fullName evidence="5">Developmental regulator flbA</fullName>
    </submittedName>
</protein>
<dbReference type="InParanoid" id="A0A1C7NEQ9"/>
<feature type="domain" description="DEP" evidence="4">
    <location>
        <begin position="190"/>
        <end position="281"/>
    </location>
</feature>
<name>A0A1C7NEQ9_9FUNG</name>
<dbReference type="OrthoDB" id="196547at2759"/>